<evidence type="ECO:0000313" key="5">
    <source>
        <dbReference type="Proteomes" id="UP000627292"/>
    </source>
</evidence>
<name>A0A917IL41_9BACT</name>
<keyword evidence="5" id="KW-1185">Reference proteome</keyword>
<dbReference type="GO" id="GO:0000155">
    <property type="term" value="F:phosphorelay sensor kinase activity"/>
    <property type="evidence" value="ECO:0007669"/>
    <property type="project" value="InterPro"/>
</dbReference>
<dbReference type="SUPFAM" id="SSF55874">
    <property type="entry name" value="ATPase domain of HSP90 chaperone/DNA topoisomerase II/histidine kinase"/>
    <property type="match status" value="1"/>
</dbReference>
<evidence type="ECO:0000313" key="4">
    <source>
        <dbReference type="EMBL" id="GGH56910.1"/>
    </source>
</evidence>
<proteinExistence type="predicted"/>
<accession>A0A917IL41</accession>
<keyword evidence="2" id="KW-1133">Transmembrane helix</keyword>
<keyword evidence="2" id="KW-0472">Membrane</keyword>
<dbReference type="InterPro" id="IPR019734">
    <property type="entry name" value="TPR_rpt"/>
</dbReference>
<dbReference type="Pfam" id="PF06580">
    <property type="entry name" value="His_kinase"/>
    <property type="match status" value="1"/>
</dbReference>
<dbReference type="AlphaFoldDB" id="A0A917IL41"/>
<dbReference type="PANTHER" id="PTHR34220">
    <property type="entry name" value="SENSOR HISTIDINE KINASE YPDA"/>
    <property type="match status" value="1"/>
</dbReference>
<evidence type="ECO:0000256" key="2">
    <source>
        <dbReference type="SAM" id="Phobius"/>
    </source>
</evidence>
<evidence type="ECO:0000259" key="3">
    <source>
        <dbReference type="Pfam" id="PF06580"/>
    </source>
</evidence>
<organism evidence="4 5">
    <name type="scientific">Filimonas zeae</name>
    <dbReference type="NCBI Taxonomy" id="1737353"/>
    <lineage>
        <taxon>Bacteria</taxon>
        <taxon>Pseudomonadati</taxon>
        <taxon>Bacteroidota</taxon>
        <taxon>Chitinophagia</taxon>
        <taxon>Chitinophagales</taxon>
        <taxon>Chitinophagaceae</taxon>
        <taxon>Filimonas</taxon>
    </lineage>
</organism>
<dbReference type="EMBL" id="BMIB01000001">
    <property type="protein sequence ID" value="GGH56910.1"/>
    <property type="molecule type" value="Genomic_DNA"/>
</dbReference>
<dbReference type="InterPro" id="IPR036890">
    <property type="entry name" value="HATPase_C_sf"/>
</dbReference>
<dbReference type="Gene3D" id="3.30.565.10">
    <property type="entry name" value="Histidine kinase-like ATPase, C-terminal domain"/>
    <property type="match status" value="1"/>
</dbReference>
<dbReference type="InterPro" id="IPR050640">
    <property type="entry name" value="Bact_2-comp_sensor_kinase"/>
</dbReference>
<dbReference type="SMART" id="SM00028">
    <property type="entry name" value="TPR"/>
    <property type="match status" value="6"/>
</dbReference>
<protein>
    <recommendedName>
        <fullName evidence="3">Signal transduction histidine kinase internal region domain-containing protein</fullName>
    </recommendedName>
</protein>
<dbReference type="Pfam" id="PF13424">
    <property type="entry name" value="TPR_12"/>
    <property type="match status" value="1"/>
</dbReference>
<dbReference type="Proteomes" id="UP000627292">
    <property type="component" value="Unassembled WGS sequence"/>
</dbReference>
<feature type="repeat" description="TPR" evidence="1">
    <location>
        <begin position="118"/>
        <end position="151"/>
    </location>
</feature>
<feature type="domain" description="Signal transduction histidine kinase internal region" evidence="3">
    <location>
        <begin position="369"/>
        <end position="447"/>
    </location>
</feature>
<reference evidence="4" key="2">
    <citation type="submission" date="2020-09" db="EMBL/GenBank/DDBJ databases">
        <authorList>
            <person name="Sun Q."/>
            <person name="Zhou Y."/>
        </authorList>
    </citation>
    <scope>NUCLEOTIDE SEQUENCE</scope>
    <source>
        <strain evidence="4">CGMCC 1.15290</strain>
    </source>
</reference>
<keyword evidence="1" id="KW-0802">TPR repeat</keyword>
<dbReference type="InterPro" id="IPR011990">
    <property type="entry name" value="TPR-like_helical_dom_sf"/>
</dbReference>
<keyword evidence="2" id="KW-0812">Transmembrane</keyword>
<reference evidence="4" key="1">
    <citation type="journal article" date="2014" name="Int. J. Syst. Evol. Microbiol.">
        <title>Complete genome sequence of Corynebacterium casei LMG S-19264T (=DSM 44701T), isolated from a smear-ripened cheese.</title>
        <authorList>
            <consortium name="US DOE Joint Genome Institute (JGI-PGF)"/>
            <person name="Walter F."/>
            <person name="Albersmeier A."/>
            <person name="Kalinowski J."/>
            <person name="Ruckert C."/>
        </authorList>
    </citation>
    <scope>NUCLEOTIDE SEQUENCE</scope>
    <source>
        <strain evidence="4">CGMCC 1.15290</strain>
    </source>
</reference>
<sequence>MFQSGNKELWRFRPQEASVRYYKALDMATALNNDRLTGLALFGIGQAIWYEGRFSQAVDTLHLSLRYLRRSRSKEDIGSALRILSNVYDDQGDYENAFIAVSEALEIYSNRQNDHNAALSLVQVGSLYKSMGDYETAREYYRKAEALDLWVGEYPYRELNHRLGELSALEGNSAQARYYYSKALTGNPNSKVVRMRLGDLLLHEKKYDSAYLYYDSLHREGLSPMDANTLTGCALGLARVYLHRGAYDSAVYMAQEALAFSSSRGARHSKRDAYAVLAEVYEAWNNAPLALLYLRKYTAIKDSVLTESLKRQLFAFRQGLEADRLKAERNRLVAGVLVLFALGILAFVIVSLRHKNEKLRLKQRASELEMRALRAQMNPHFIFNCLSSINHFVLSNETDKASEYLTRFARLIRMVLLNAGKSTITLEEELEMLRLYLNMEQLRFKEAFDYFILFDEGIQSSMIQVPSFILQPFCENAIWHGLLHQERKGQLTLHFSSNKEQLICSIRDNGIGRRKAAEMKATFIEKGASLGNRLSAERLALFNEDSSGTSFVMEDIFNEKGEVAGTQVILTISLKHATDESGNYR</sequence>
<dbReference type="PANTHER" id="PTHR34220:SF7">
    <property type="entry name" value="SENSOR HISTIDINE KINASE YPDA"/>
    <property type="match status" value="1"/>
</dbReference>
<dbReference type="InterPro" id="IPR010559">
    <property type="entry name" value="Sig_transdc_His_kin_internal"/>
</dbReference>
<comment type="caution">
    <text evidence="4">The sequence shown here is derived from an EMBL/GenBank/DDBJ whole genome shotgun (WGS) entry which is preliminary data.</text>
</comment>
<evidence type="ECO:0000256" key="1">
    <source>
        <dbReference type="PROSITE-ProRule" id="PRU00339"/>
    </source>
</evidence>
<dbReference type="Gene3D" id="1.25.40.10">
    <property type="entry name" value="Tetratricopeptide repeat domain"/>
    <property type="match status" value="2"/>
</dbReference>
<gene>
    <name evidence="4" type="ORF">GCM10011379_01020</name>
</gene>
<dbReference type="SUPFAM" id="SSF48452">
    <property type="entry name" value="TPR-like"/>
    <property type="match status" value="3"/>
</dbReference>
<feature type="transmembrane region" description="Helical" evidence="2">
    <location>
        <begin position="332"/>
        <end position="352"/>
    </location>
</feature>
<dbReference type="GO" id="GO:0016020">
    <property type="term" value="C:membrane"/>
    <property type="evidence" value="ECO:0007669"/>
    <property type="project" value="InterPro"/>
</dbReference>
<dbReference type="PROSITE" id="PS50005">
    <property type="entry name" value="TPR"/>
    <property type="match status" value="1"/>
</dbReference>